<dbReference type="Pfam" id="PF07799">
    <property type="entry name" value="DUF1643"/>
    <property type="match status" value="1"/>
</dbReference>
<proteinExistence type="predicted"/>
<keyword evidence="2" id="KW-1185">Reference proteome</keyword>
<accession>A0ABS7HZD4</accession>
<gene>
    <name evidence="1" type="ORF">JNB61_12770</name>
</gene>
<dbReference type="Proteomes" id="UP000777440">
    <property type="component" value="Unassembled WGS sequence"/>
</dbReference>
<evidence type="ECO:0000313" key="1">
    <source>
        <dbReference type="EMBL" id="MBW9110648.1"/>
    </source>
</evidence>
<dbReference type="EMBL" id="JAEUAX010000006">
    <property type="protein sequence ID" value="MBW9110648.1"/>
    <property type="molecule type" value="Genomic_DNA"/>
</dbReference>
<reference evidence="1 2" key="1">
    <citation type="journal article" date="2021" name="MBio">
        <title>Poor Competitiveness of Bradyrhizobium in Pigeon Pea Root Colonization in Indian Soils.</title>
        <authorList>
            <person name="Chalasani D."/>
            <person name="Basu A."/>
            <person name="Pullabhotla S.V.S.R.N."/>
            <person name="Jorrin B."/>
            <person name="Neal A.L."/>
            <person name="Poole P.S."/>
            <person name="Podile A.R."/>
            <person name="Tkacz A."/>
        </authorList>
    </citation>
    <scope>NUCLEOTIDE SEQUENCE [LARGE SCALE GENOMIC DNA]</scope>
    <source>
        <strain evidence="1 2">HU12</strain>
    </source>
</reference>
<name>A0ABS7HZD4_9MICO</name>
<sequence length="174" mass="19156">MAETWIYERSADNSARFVLGTAGENPLVCVGVNPSTAAPGDPDLTVSKVMGFASRTGFDSWVMLNLYPQRSTDPKGMHRAHDPELQAENERRIAEFVDGRPLTVLAAWGALIETRPYLPRMLAGIATVTEKSGSTWVSIGDPLKSGHPRHPSRAGYEWPLQAFDVANYLRMVRS</sequence>
<dbReference type="InterPro" id="IPR012441">
    <property type="entry name" value="DUF1643"/>
</dbReference>
<dbReference type="RefSeq" id="WP_220339852.1">
    <property type="nucleotide sequence ID" value="NZ_JAEUAX010000006.1"/>
</dbReference>
<organism evidence="1 2">
    <name type="scientific">Microbacterium ureisolvens</name>
    <dbReference type="NCBI Taxonomy" id="2781186"/>
    <lineage>
        <taxon>Bacteria</taxon>
        <taxon>Bacillati</taxon>
        <taxon>Actinomycetota</taxon>
        <taxon>Actinomycetes</taxon>
        <taxon>Micrococcales</taxon>
        <taxon>Microbacteriaceae</taxon>
        <taxon>Microbacterium</taxon>
    </lineage>
</organism>
<comment type="caution">
    <text evidence="1">The sequence shown here is derived from an EMBL/GenBank/DDBJ whole genome shotgun (WGS) entry which is preliminary data.</text>
</comment>
<evidence type="ECO:0000313" key="2">
    <source>
        <dbReference type="Proteomes" id="UP000777440"/>
    </source>
</evidence>
<protein>
    <submittedName>
        <fullName evidence="1">DUF1643 domain-containing protein</fullName>
    </submittedName>
</protein>